<evidence type="ECO:0008006" key="5">
    <source>
        <dbReference type="Google" id="ProtNLM"/>
    </source>
</evidence>
<feature type="domain" description="FIST C-domain" evidence="2">
    <location>
        <begin position="242"/>
        <end position="375"/>
    </location>
</feature>
<dbReference type="Proteomes" id="UP000005801">
    <property type="component" value="Unassembled WGS sequence"/>
</dbReference>
<dbReference type="Pfam" id="PF08495">
    <property type="entry name" value="FIST"/>
    <property type="match status" value="1"/>
</dbReference>
<dbReference type="RefSeq" id="WP_006977141.1">
    <property type="nucleotide sequence ID" value="NZ_ABCS01000188.1"/>
</dbReference>
<dbReference type="EMBL" id="ABCS01000188">
    <property type="protein sequence ID" value="EDM73698.1"/>
    <property type="molecule type" value="Genomic_DNA"/>
</dbReference>
<protein>
    <recommendedName>
        <fullName evidence="5">FIST domain-containing protein</fullName>
    </recommendedName>
</protein>
<evidence type="ECO:0000313" key="3">
    <source>
        <dbReference type="EMBL" id="EDM73698.1"/>
    </source>
</evidence>
<dbReference type="SMART" id="SM01204">
    <property type="entry name" value="FIST_C"/>
    <property type="match status" value="1"/>
</dbReference>
<feature type="domain" description="FIST" evidence="1">
    <location>
        <begin position="39"/>
        <end position="241"/>
    </location>
</feature>
<proteinExistence type="predicted"/>
<dbReference type="STRING" id="391625.PPSIR1_13755"/>
<dbReference type="InterPro" id="IPR019494">
    <property type="entry name" value="FIST_C"/>
</dbReference>
<comment type="caution">
    <text evidence="3">The sequence shown here is derived from an EMBL/GenBank/DDBJ whole genome shotgun (WGS) entry which is preliminary data.</text>
</comment>
<dbReference type="PANTHER" id="PTHR40252:SF2">
    <property type="entry name" value="BLR0328 PROTEIN"/>
    <property type="match status" value="1"/>
</dbReference>
<dbReference type="PANTHER" id="PTHR40252">
    <property type="entry name" value="BLR0328 PROTEIN"/>
    <property type="match status" value="1"/>
</dbReference>
<accession>A6GKA5</accession>
<dbReference type="OrthoDB" id="9807948at2"/>
<name>A6GKA5_9BACT</name>
<dbReference type="eggNOG" id="COG3287">
    <property type="taxonomic scope" value="Bacteria"/>
</dbReference>
<evidence type="ECO:0000313" key="4">
    <source>
        <dbReference type="Proteomes" id="UP000005801"/>
    </source>
</evidence>
<sequence>MSEKELGGGVAATAHSRATQAQIIVGELCEQFAARGEDDPAAIVFFCGHTLDGAAIAAGLRERLPNTEVVGCTSAGEYTDGHYGRGGTAAMALSRAKVGRCAAALAQLGEGVDAGVRAACASLSARLGDVRELDADRHVGLALIDGAHEREEEVNEALGNVAPFLSFVGGSAGDDIAFERTQVFCNGERSEDGAALLVLEMAPGVPFRVVKTSHFAPTETAVEVTKVGGTGRLVLELDGRPAREVYAELIGVEPDAMTNGDCFPHPLGLMIGGKAWLRSVLALPPDQPGALLFACRMLEGATLQLMRPLDLVEDTVAALDEAAEAMGAPIVGAIQFDCAYRRLEIEARDIAVDYHRAIARQSLVGLHTHGESWLGHMNQTLTCLVFG</sequence>
<dbReference type="InterPro" id="IPR013702">
    <property type="entry name" value="FIST_domain_N"/>
</dbReference>
<evidence type="ECO:0000259" key="2">
    <source>
        <dbReference type="SMART" id="SM01204"/>
    </source>
</evidence>
<organism evidence="3 4">
    <name type="scientific">Plesiocystis pacifica SIR-1</name>
    <dbReference type="NCBI Taxonomy" id="391625"/>
    <lineage>
        <taxon>Bacteria</taxon>
        <taxon>Pseudomonadati</taxon>
        <taxon>Myxococcota</taxon>
        <taxon>Polyangia</taxon>
        <taxon>Nannocystales</taxon>
        <taxon>Nannocystaceae</taxon>
        <taxon>Plesiocystis</taxon>
    </lineage>
</organism>
<keyword evidence="4" id="KW-1185">Reference proteome</keyword>
<evidence type="ECO:0000259" key="1">
    <source>
        <dbReference type="SMART" id="SM00897"/>
    </source>
</evidence>
<gene>
    <name evidence="3" type="ORF">PPSIR1_13755</name>
</gene>
<dbReference type="Pfam" id="PF10442">
    <property type="entry name" value="FIST_C"/>
    <property type="match status" value="1"/>
</dbReference>
<dbReference type="AlphaFoldDB" id="A6GKA5"/>
<reference evidence="3 4" key="1">
    <citation type="submission" date="2007-06" db="EMBL/GenBank/DDBJ databases">
        <authorList>
            <person name="Shimkets L."/>
            <person name="Ferriera S."/>
            <person name="Johnson J."/>
            <person name="Kravitz S."/>
            <person name="Beeson K."/>
            <person name="Sutton G."/>
            <person name="Rogers Y.-H."/>
            <person name="Friedman R."/>
            <person name="Frazier M."/>
            <person name="Venter J.C."/>
        </authorList>
    </citation>
    <scope>NUCLEOTIDE SEQUENCE [LARGE SCALE GENOMIC DNA]</scope>
    <source>
        <strain evidence="3 4">SIR-1</strain>
    </source>
</reference>
<dbReference type="SMART" id="SM00897">
    <property type="entry name" value="FIST"/>
    <property type="match status" value="1"/>
</dbReference>